<evidence type="ECO:0000313" key="9">
    <source>
        <dbReference type="EMBL" id="QBY46671.1"/>
    </source>
</evidence>
<dbReference type="Proteomes" id="UP000295134">
    <property type="component" value="Plasmid pArsFIN7"/>
</dbReference>
<keyword evidence="8" id="KW-0614">Plasmid</keyword>
<dbReference type="KEGG" id="ans:ArsFIN_53490"/>
<dbReference type="EMBL" id="CP038621">
    <property type="protein sequence ID" value="QBY46671.1"/>
    <property type="molecule type" value="Genomic_DNA"/>
</dbReference>
<dbReference type="KEGG" id="ans:ArsFIN_51430"/>
<evidence type="ECO:0000313" key="8">
    <source>
        <dbReference type="EMBL" id="QBY46661.1"/>
    </source>
</evidence>
<evidence type="ECO:0000313" key="7">
    <source>
        <dbReference type="EMBL" id="QBY46532.1"/>
    </source>
</evidence>
<geneLocation type="plasmid" evidence="11">
    <name>parsfin9</name>
</geneLocation>
<geneLocation type="plasmid" evidence="10">
    <name>pArsFIN10</name>
</geneLocation>
<name>A0A4P7L282_9GAMM</name>
<gene>
    <name evidence="1" type="ORF">ArsFIN_01300</name>
    <name evidence="2" type="ORF">ArsFIN_17350</name>
    <name evidence="3" type="ORF">ArsFIN_19460</name>
    <name evidence="4" type="ORF">ArsFIN_42320</name>
    <name evidence="5" type="ORF">ArsFIN_43330</name>
    <name evidence="6" type="ORF">ArsFIN_45080</name>
    <name evidence="7" type="ORF">ArsFIN_51430</name>
    <name evidence="8" type="ORF">ArsFIN_52720</name>
    <name evidence="9" type="ORF">ArsFIN_52820</name>
    <name evidence="10" type="ORF">ArsFIN_53490</name>
</gene>
<dbReference type="AlphaFoldDB" id="A0A4P7L282"/>
<sequence>MAQVPQASMRSTDKLVHELTLSPYFSRNLFQPSSMVKSSLAGRGIYI</sequence>
<evidence type="ECO:0000313" key="10">
    <source>
        <dbReference type="EMBL" id="QBY46738.1"/>
    </source>
</evidence>
<geneLocation type="plasmid" evidence="11">
    <name>parsfin3</name>
</geneLocation>
<dbReference type="Proteomes" id="UP000295134">
    <property type="component" value="Chromosome"/>
</dbReference>
<geneLocation type="plasmid" evidence="11">
    <name>parsfin10</name>
</geneLocation>
<proteinExistence type="predicted"/>
<dbReference type="KEGG" id="ans:ArsFIN_52720"/>
<dbReference type="EMBL" id="CP038613">
    <property type="protein sequence ID" value="QBY41612.1"/>
    <property type="molecule type" value="Genomic_DNA"/>
</dbReference>
<evidence type="ECO:0000313" key="2">
    <source>
        <dbReference type="EMBL" id="QBY43168.1"/>
    </source>
</evidence>
<dbReference type="KEGG" id="ans:ArsFIN_43330"/>
<evidence type="ECO:0000313" key="3">
    <source>
        <dbReference type="EMBL" id="QBY43379.1"/>
    </source>
</evidence>
<dbReference type="KEGG" id="ans:ArsFIN_52820"/>
<dbReference type="KEGG" id="ans:ArsFIN_45080"/>
<dbReference type="EMBL" id="CP038622">
    <property type="protein sequence ID" value="QBY46738.1"/>
    <property type="molecule type" value="Genomic_DNA"/>
</dbReference>
<evidence type="ECO:0000313" key="6">
    <source>
        <dbReference type="EMBL" id="QBY45897.1"/>
    </source>
</evidence>
<dbReference type="EMBL" id="CP038621">
    <property type="protein sequence ID" value="QBY46661.1"/>
    <property type="molecule type" value="Genomic_DNA"/>
</dbReference>
<dbReference type="KEGG" id="ans:ArsFIN_19460"/>
<dbReference type="EMBL" id="CP038613">
    <property type="protein sequence ID" value="QBY43168.1"/>
    <property type="molecule type" value="Genomic_DNA"/>
</dbReference>
<dbReference type="EMBL" id="CP038615">
    <property type="protein sequence ID" value="QBY45897.1"/>
    <property type="molecule type" value="Genomic_DNA"/>
</dbReference>
<dbReference type="EMBL" id="CP038614">
    <property type="protein sequence ID" value="QBY45621.1"/>
    <property type="molecule type" value="Genomic_DNA"/>
</dbReference>
<geneLocation type="plasmid" evidence="6">
    <name>pArsFIN3</name>
</geneLocation>
<dbReference type="KEGG" id="ans:ArsFIN_01300"/>
<dbReference type="Proteomes" id="UP000295134">
    <property type="component" value="Plasmid pArsFIN3"/>
</dbReference>
<dbReference type="KEGG" id="ans:ArsFIN_17350"/>
<organism evidence="8 11">
    <name type="scientific">Arsenophonus nasoniae</name>
    <name type="common">son-killer infecting Nasonia vitripennis</name>
    <dbReference type="NCBI Taxonomy" id="638"/>
    <lineage>
        <taxon>Bacteria</taxon>
        <taxon>Pseudomonadati</taxon>
        <taxon>Pseudomonadota</taxon>
        <taxon>Gammaproteobacteria</taxon>
        <taxon>Enterobacterales</taxon>
        <taxon>Morganellaceae</taxon>
        <taxon>Arsenophonus</taxon>
    </lineage>
</organism>
<evidence type="ECO:0000313" key="4">
    <source>
        <dbReference type="EMBL" id="QBY45621.1"/>
    </source>
</evidence>
<accession>A0A4P7L282</accession>
<dbReference type="EMBL" id="CP038613">
    <property type="protein sequence ID" value="QBY43379.1"/>
    <property type="molecule type" value="Genomic_DNA"/>
</dbReference>
<dbReference type="Proteomes" id="UP000295134">
    <property type="component" value="Plasmid pArsFIN10"/>
</dbReference>
<dbReference type="EMBL" id="CP038614">
    <property type="protein sequence ID" value="QBY45722.1"/>
    <property type="molecule type" value="Genomic_DNA"/>
</dbReference>
<geneLocation type="plasmid" evidence="8">
    <name>pArsFIN9</name>
</geneLocation>
<geneLocation type="plasmid" evidence="4">
    <name>pArsFIN2</name>
</geneLocation>
<dbReference type="Proteomes" id="UP000295134">
    <property type="component" value="Plasmid pArsFIN9"/>
</dbReference>
<dbReference type="EMBL" id="CP038619">
    <property type="protein sequence ID" value="QBY46532.1"/>
    <property type="molecule type" value="Genomic_DNA"/>
</dbReference>
<dbReference type="Proteomes" id="UP000295134">
    <property type="component" value="Plasmid pArsFIN2"/>
</dbReference>
<protein>
    <submittedName>
        <fullName evidence="8">Uncharacterized protein</fullName>
    </submittedName>
</protein>
<evidence type="ECO:0000313" key="1">
    <source>
        <dbReference type="EMBL" id="QBY41612.1"/>
    </source>
</evidence>
<reference evidence="8 11" key="1">
    <citation type="submission" date="2019-03" db="EMBL/GenBank/DDBJ databases">
        <title>Long-read sequencing reveals hyperdense prophage content in a complex bacterial symbiont genome.</title>
        <authorList>
            <person name="Frost C.L."/>
            <person name="Siozios S."/>
            <person name="Nadal-Jimenez P."/>
            <person name="Brockhurst M.A."/>
            <person name="King K.C."/>
            <person name="Darby A.C."/>
            <person name="Hurst G.D.D."/>
        </authorList>
    </citation>
    <scope>NUCLEOTIDE SEQUENCE [LARGE SCALE GENOMIC DNA]</scope>
    <source>
        <strain evidence="8 11">FIN</strain>
        <plasmid evidence="11">parsfin10</plasmid>
        <plasmid evidence="10">pArsFIN10</plasmid>
        <plasmid evidence="4">pArsFIN2</plasmid>
        <plasmid evidence="11">parsfin2</plasmid>
        <plasmid evidence="6">pArsFIN3</plasmid>
        <plasmid evidence="11">parsfin3</plasmid>
        <plasmid evidence="11">parsfin7</plasmid>
        <plasmid evidence="7">pArsFIN7</plasmid>
        <plasmid evidence="11">parsfin9</plasmid>
        <plasmid evidence="8">pArsFIN9</plasmid>
    </source>
</reference>
<geneLocation type="plasmid" evidence="7">
    <name>pArsFIN7</name>
</geneLocation>
<evidence type="ECO:0000313" key="11">
    <source>
        <dbReference type="Proteomes" id="UP000295134"/>
    </source>
</evidence>
<evidence type="ECO:0000313" key="5">
    <source>
        <dbReference type="EMBL" id="QBY45722.1"/>
    </source>
</evidence>
<dbReference type="KEGG" id="ans:ArsFIN_42320"/>
<geneLocation type="plasmid" evidence="11">
    <name>parsfin7</name>
</geneLocation>
<geneLocation type="plasmid" evidence="11">
    <name>parsfin2</name>
</geneLocation>